<evidence type="ECO:0000256" key="1">
    <source>
        <dbReference type="ARBA" id="ARBA00004613"/>
    </source>
</evidence>
<dbReference type="GO" id="GO:0005576">
    <property type="term" value="C:extracellular region"/>
    <property type="evidence" value="ECO:0007669"/>
    <property type="project" value="UniProtKB-SubCell"/>
</dbReference>
<dbReference type="InterPro" id="IPR052459">
    <property type="entry name" value="TNFRSF_decoy_receptor"/>
</dbReference>
<keyword evidence="7" id="KW-0325">Glycoprotein</keyword>
<dbReference type="GeneID" id="114448639"/>
<comment type="caution">
    <text evidence="8">Lacks conserved residue(s) required for the propagation of feature annotation.</text>
</comment>
<feature type="disulfide bond" evidence="8">
    <location>
        <begin position="63"/>
        <end position="78"/>
    </location>
</feature>
<organism evidence="11 12">
    <name type="scientific">Parambassis ranga</name>
    <name type="common">Indian glassy fish</name>
    <dbReference type="NCBI Taxonomy" id="210632"/>
    <lineage>
        <taxon>Eukaryota</taxon>
        <taxon>Metazoa</taxon>
        <taxon>Chordata</taxon>
        <taxon>Craniata</taxon>
        <taxon>Vertebrata</taxon>
        <taxon>Euteleostomi</taxon>
        <taxon>Actinopterygii</taxon>
        <taxon>Neopterygii</taxon>
        <taxon>Teleostei</taxon>
        <taxon>Neoteleostei</taxon>
        <taxon>Acanthomorphata</taxon>
        <taxon>Ovalentaria</taxon>
        <taxon>Ambassidae</taxon>
        <taxon>Parambassis</taxon>
    </lineage>
</organism>
<dbReference type="OrthoDB" id="9990004at2759"/>
<dbReference type="SUPFAM" id="SSF57586">
    <property type="entry name" value="TNF receptor-like"/>
    <property type="match status" value="2"/>
</dbReference>
<sequence length="296" mass="33456">MDMLSLLLLLPLFLLRGASADPAPTYQHQDQFTGRILTCVKCPPGSHMVAHCTASTPTQCAPCKDDHFTELWNYLPRCLYCNNFCTANQEVETQCTPLKNRVCRCKEGFYRADGFCVRHSECSPGSGVQTKGTPQTNTVCERCSEGFFSGSSSAQDACVKHQECAEGQTVLLHGSVYHDTVCGTCENLANGGETLRTFLTGFFSMHRMRVGRMKKFVQRYIYKSGEERSTRDTNLPKQRGPLMDHIRMWLGEAREEDLKKLPLMLKATQLNTMAEKLLKRFNEIKQQSPDCRLSWV</sequence>
<evidence type="ECO:0000256" key="3">
    <source>
        <dbReference type="ARBA" id="ARBA00022703"/>
    </source>
</evidence>
<evidence type="ECO:0000256" key="4">
    <source>
        <dbReference type="ARBA" id="ARBA00022729"/>
    </source>
</evidence>
<dbReference type="CTD" id="4982"/>
<comment type="subcellular location">
    <subcellularLocation>
        <location evidence="1">Secreted</location>
    </subcellularLocation>
</comment>
<dbReference type="Proteomes" id="UP000515145">
    <property type="component" value="Chromosome 16"/>
</dbReference>
<dbReference type="PANTHER" id="PTHR23097">
    <property type="entry name" value="TUMOR NECROSIS FACTOR RECEPTOR SUPERFAMILY MEMBER"/>
    <property type="match status" value="1"/>
</dbReference>
<feature type="signal peptide" evidence="9">
    <location>
        <begin position="1"/>
        <end position="20"/>
    </location>
</feature>
<dbReference type="InterPro" id="IPR001368">
    <property type="entry name" value="TNFR/NGFR_Cys_rich_reg"/>
</dbReference>
<feature type="disulfide bond" evidence="8">
    <location>
        <begin position="85"/>
        <end position="103"/>
    </location>
</feature>
<dbReference type="Gene3D" id="2.10.50.10">
    <property type="entry name" value="Tumor Necrosis Factor Receptor, subunit A, domain 2"/>
    <property type="match status" value="4"/>
</dbReference>
<evidence type="ECO:0000259" key="10">
    <source>
        <dbReference type="PROSITE" id="PS50050"/>
    </source>
</evidence>
<evidence type="ECO:0000256" key="2">
    <source>
        <dbReference type="ARBA" id="ARBA00022525"/>
    </source>
</evidence>
<gene>
    <name evidence="12" type="primary">tnfrsf11b</name>
</gene>
<evidence type="ECO:0000256" key="5">
    <source>
        <dbReference type="ARBA" id="ARBA00022737"/>
    </source>
</evidence>
<dbReference type="InterPro" id="IPR048522">
    <property type="entry name" value="Death_3_fish"/>
</dbReference>
<keyword evidence="4 9" id="KW-0732">Signal</keyword>
<dbReference type="GO" id="GO:0006915">
    <property type="term" value="P:apoptotic process"/>
    <property type="evidence" value="ECO:0007669"/>
    <property type="project" value="UniProtKB-KW"/>
</dbReference>
<evidence type="ECO:0000256" key="8">
    <source>
        <dbReference type="PROSITE-ProRule" id="PRU00206"/>
    </source>
</evidence>
<dbReference type="RefSeq" id="XP_028281528.1">
    <property type="nucleotide sequence ID" value="XM_028425727.1"/>
</dbReference>
<keyword evidence="5" id="KW-0677">Repeat</keyword>
<evidence type="ECO:0000256" key="9">
    <source>
        <dbReference type="SAM" id="SignalP"/>
    </source>
</evidence>
<protein>
    <submittedName>
        <fullName evidence="12">Tumor necrosis factor receptor superfamily member 6B</fullName>
    </submittedName>
</protein>
<dbReference type="InParanoid" id="A0A6P7JX20"/>
<evidence type="ECO:0000256" key="6">
    <source>
        <dbReference type="ARBA" id="ARBA00023157"/>
    </source>
</evidence>
<keyword evidence="12" id="KW-0675">Receptor</keyword>
<keyword evidence="2" id="KW-0964">Secreted</keyword>
<proteinExistence type="predicted"/>
<reference evidence="12" key="1">
    <citation type="submission" date="2025-08" db="UniProtKB">
        <authorList>
            <consortium name="RefSeq"/>
        </authorList>
    </citation>
    <scope>IDENTIFICATION</scope>
</reference>
<feature type="domain" description="TNFR-Cys" evidence="10">
    <location>
        <begin position="62"/>
        <end position="103"/>
    </location>
</feature>
<keyword evidence="6 8" id="KW-1015">Disulfide bond</keyword>
<name>A0A6P7JX20_9TELE</name>
<keyword evidence="11" id="KW-1185">Reference proteome</keyword>
<dbReference type="SMART" id="SM00208">
    <property type="entry name" value="TNFR"/>
    <property type="match status" value="4"/>
</dbReference>
<dbReference type="Pfam" id="PF21733">
    <property type="entry name" value="Death_3"/>
    <property type="match status" value="1"/>
</dbReference>
<keyword evidence="3" id="KW-0053">Apoptosis</keyword>
<evidence type="ECO:0000313" key="12">
    <source>
        <dbReference type="RefSeq" id="XP_028281528.1"/>
    </source>
</evidence>
<dbReference type="AlphaFoldDB" id="A0A6P7JX20"/>
<dbReference type="PANTHER" id="PTHR23097:SF90">
    <property type="entry name" value="TUMOR NECROSIS FACTOR RECEPTOR SUPERFAMILY MEMBER 11B"/>
    <property type="match status" value="1"/>
</dbReference>
<dbReference type="PROSITE" id="PS50050">
    <property type="entry name" value="TNFR_NGFR_2"/>
    <property type="match status" value="1"/>
</dbReference>
<evidence type="ECO:0000256" key="7">
    <source>
        <dbReference type="ARBA" id="ARBA00023180"/>
    </source>
</evidence>
<accession>A0A6P7JX20</accession>
<dbReference type="Pfam" id="PF00020">
    <property type="entry name" value="TNFR_c6"/>
    <property type="match status" value="3"/>
</dbReference>
<feature type="chain" id="PRO_5028385321" evidence="9">
    <location>
        <begin position="21"/>
        <end position="296"/>
    </location>
</feature>
<feature type="repeat" description="TNFR-Cys" evidence="8">
    <location>
        <begin position="62"/>
        <end position="103"/>
    </location>
</feature>
<evidence type="ECO:0000313" key="11">
    <source>
        <dbReference type="Proteomes" id="UP000515145"/>
    </source>
</evidence>